<accession>G9NJV9</accession>
<proteinExistence type="predicted"/>
<keyword evidence="3" id="KW-1185">Reference proteome</keyword>
<sequence>MLLLPQTTRTSSGSKQGFFFFFFLKSSCGGWTVDDYTITAGLHHFSLSFLFSNVGKFPLSSNSFLYPHKHAFHFISKIDSQFERKSERATLIATCFMTITFFLLFFYMGNGRGEGIKLALFCVLMCGGYLGLVHDYGGLLRL</sequence>
<dbReference type="Proteomes" id="UP000005426">
    <property type="component" value="Unassembled WGS sequence"/>
</dbReference>
<evidence type="ECO:0000256" key="1">
    <source>
        <dbReference type="SAM" id="Phobius"/>
    </source>
</evidence>
<dbReference type="AlphaFoldDB" id="G9NJV9"/>
<keyword evidence="1" id="KW-1133">Transmembrane helix</keyword>
<reference evidence="2 3" key="1">
    <citation type="journal article" date="2011" name="Genome Biol.">
        <title>Comparative genome sequence analysis underscores mycoparasitism as the ancestral life style of Trichoderma.</title>
        <authorList>
            <person name="Kubicek C.P."/>
            <person name="Herrera-Estrella A."/>
            <person name="Seidl-Seiboth V."/>
            <person name="Martinez D.A."/>
            <person name="Druzhinina I.S."/>
            <person name="Thon M."/>
            <person name="Zeilinger S."/>
            <person name="Casas-Flores S."/>
            <person name="Horwitz B.A."/>
            <person name="Mukherjee P.K."/>
            <person name="Mukherjee M."/>
            <person name="Kredics L."/>
            <person name="Alcaraz L.D."/>
            <person name="Aerts A."/>
            <person name="Antal Z."/>
            <person name="Atanasova L."/>
            <person name="Cervantes-Badillo M.G."/>
            <person name="Challacombe J."/>
            <person name="Chertkov O."/>
            <person name="McCluskey K."/>
            <person name="Coulpier F."/>
            <person name="Deshpande N."/>
            <person name="von Doehren H."/>
            <person name="Ebbole D.J."/>
            <person name="Esquivel-Naranjo E.U."/>
            <person name="Fekete E."/>
            <person name="Flipphi M."/>
            <person name="Glaser F."/>
            <person name="Gomez-Rodriguez E.Y."/>
            <person name="Gruber S."/>
            <person name="Han C."/>
            <person name="Henrissat B."/>
            <person name="Hermosa R."/>
            <person name="Hernandez-Onate M."/>
            <person name="Karaffa L."/>
            <person name="Kosti I."/>
            <person name="Le Crom S."/>
            <person name="Lindquist E."/>
            <person name="Lucas S."/>
            <person name="Luebeck M."/>
            <person name="Luebeck P.S."/>
            <person name="Margeot A."/>
            <person name="Metz B."/>
            <person name="Misra M."/>
            <person name="Nevalainen H."/>
            <person name="Omann M."/>
            <person name="Packer N."/>
            <person name="Perrone G."/>
            <person name="Uresti-Rivera E.E."/>
            <person name="Salamov A."/>
            <person name="Schmoll M."/>
            <person name="Seiboth B."/>
            <person name="Shapiro H."/>
            <person name="Sukno S."/>
            <person name="Tamayo-Ramos J.A."/>
            <person name="Tisch D."/>
            <person name="Wiest A."/>
            <person name="Wilkinson H.H."/>
            <person name="Zhang M."/>
            <person name="Coutinho P.M."/>
            <person name="Kenerley C.M."/>
            <person name="Monte E."/>
            <person name="Baker S.E."/>
            <person name="Grigoriev I.V."/>
        </authorList>
    </citation>
    <scope>NUCLEOTIDE SEQUENCE [LARGE SCALE GENOMIC DNA]</scope>
    <source>
        <strain evidence="3">ATCC 20476 / IMI 206040</strain>
    </source>
</reference>
<feature type="transmembrane region" description="Helical" evidence="1">
    <location>
        <begin position="89"/>
        <end position="109"/>
    </location>
</feature>
<keyword evidence="1" id="KW-0812">Transmembrane</keyword>
<evidence type="ECO:0000313" key="3">
    <source>
        <dbReference type="Proteomes" id="UP000005426"/>
    </source>
</evidence>
<organism evidence="2 3">
    <name type="scientific">Hypocrea atroviridis (strain ATCC 20476 / IMI 206040)</name>
    <name type="common">Trichoderma atroviride</name>
    <dbReference type="NCBI Taxonomy" id="452589"/>
    <lineage>
        <taxon>Eukaryota</taxon>
        <taxon>Fungi</taxon>
        <taxon>Dikarya</taxon>
        <taxon>Ascomycota</taxon>
        <taxon>Pezizomycotina</taxon>
        <taxon>Sordariomycetes</taxon>
        <taxon>Hypocreomycetidae</taxon>
        <taxon>Hypocreales</taxon>
        <taxon>Hypocreaceae</taxon>
        <taxon>Trichoderma</taxon>
    </lineage>
</organism>
<evidence type="ECO:0000313" key="2">
    <source>
        <dbReference type="EMBL" id="EHK49180.1"/>
    </source>
</evidence>
<comment type="caution">
    <text evidence="2">The sequence shown here is derived from an EMBL/GenBank/DDBJ whole genome shotgun (WGS) entry which is preliminary data.</text>
</comment>
<dbReference type="EMBL" id="ABDG02000017">
    <property type="protein sequence ID" value="EHK49180.1"/>
    <property type="molecule type" value="Genomic_DNA"/>
</dbReference>
<keyword evidence="1" id="KW-0472">Membrane</keyword>
<gene>
    <name evidence="2" type="ORF">TRIATDRAFT_297841</name>
</gene>
<protein>
    <submittedName>
        <fullName evidence="2">Uncharacterized protein</fullName>
    </submittedName>
</protein>
<name>G9NJV9_HYPAI</name>
<dbReference type="HOGENOM" id="CLU_1816059_0_0_1"/>
<feature type="transmembrane region" description="Helical" evidence="1">
    <location>
        <begin position="115"/>
        <end position="133"/>
    </location>
</feature>